<dbReference type="SUPFAM" id="SSF103473">
    <property type="entry name" value="MFS general substrate transporter"/>
    <property type="match status" value="1"/>
</dbReference>
<dbReference type="AlphaFoldDB" id="A0A0R1FKP4"/>
<dbReference type="Pfam" id="PF07690">
    <property type="entry name" value="MFS_1"/>
    <property type="match status" value="1"/>
</dbReference>
<feature type="transmembrane region" description="Helical" evidence="6">
    <location>
        <begin position="115"/>
        <end position="134"/>
    </location>
</feature>
<dbReference type="InterPro" id="IPR020846">
    <property type="entry name" value="MFS_dom"/>
</dbReference>
<protein>
    <submittedName>
        <fullName evidence="8">Multidrug transport protein</fullName>
    </submittedName>
</protein>
<keyword evidence="5 6" id="KW-0472">Membrane</keyword>
<dbReference type="InterPro" id="IPR011701">
    <property type="entry name" value="MFS"/>
</dbReference>
<feature type="transmembrane region" description="Helical" evidence="6">
    <location>
        <begin position="56"/>
        <end position="78"/>
    </location>
</feature>
<dbReference type="PROSITE" id="PS50850">
    <property type="entry name" value="MFS"/>
    <property type="match status" value="1"/>
</dbReference>
<dbReference type="InterPro" id="IPR036259">
    <property type="entry name" value="MFS_trans_sf"/>
</dbReference>
<evidence type="ECO:0000313" key="8">
    <source>
        <dbReference type="EMBL" id="KRK22509.1"/>
    </source>
</evidence>
<evidence type="ECO:0000256" key="4">
    <source>
        <dbReference type="ARBA" id="ARBA00022989"/>
    </source>
</evidence>
<feature type="transmembrane region" description="Helical" evidence="6">
    <location>
        <begin position="146"/>
        <end position="168"/>
    </location>
</feature>
<evidence type="ECO:0000256" key="2">
    <source>
        <dbReference type="ARBA" id="ARBA00022448"/>
    </source>
</evidence>
<dbReference type="PATRIC" id="fig|1423768.4.peg.916"/>
<evidence type="ECO:0000256" key="3">
    <source>
        <dbReference type="ARBA" id="ARBA00022692"/>
    </source>
</evidence>
<sequence>MKVLKNYDLSGKPYNRFLFVIVLLLGSFTMSMSQSSISTAYPTLMSSFGIDASTVQWLTTGFMLIMCVMMPVSPWLLNNVKFKQLFLLILAIFDIGTLIVVIAPNFPVMMLGRAMEAIAVGILFPSYQSVLLYITPEEKRGTTMGFAGLIMGSALACGPILSAIVLHFSAWRGLFIVFAVIISVLFVISLFAIKNVMPQKESHLDFPSVILSVGLIGILYVVNMIGKTNIDLTEAVIILVVSILMVAMFAIRQFKMDQPLLQLRVLKDFNYDLSVGLTGASYIALIVVTIIFPLYYQDVLGVSKTVSGLALAPGAIVLSLLNPLTGKLADKIGFKSTMLTGMFMILAGWLVLSITGATLGLVPMMVIAAIIEGGNAFVMMPAVTMGANSLPKDLISDGTAVISTFRQILGSTGVLVATLILSNVMNNNIAKGMSHAIAQMGGFHVVFITFFVIELFGLAMALMLKNTKK</sequence>
<evidence type="ECO:0000313" key="9">
    <source>
        <dbReference type="Proteomes" id="UP000051794"/>
    </source>
</evidence>
<comment type="caution">
    <text evidence="8">The sequence shown here is derived from an EMBL/GenBank/DDBJ whole genome shotgun (WGS) entry which is preliminary data.</text>
</comment>
<gene>
    <name evidence="8" type="ORF">FD43_GL000909</name>
</gene>
<name>A0A0R1FKP4_9LACO</name>
<feature type="transmembrane region" description="Helical" evidence="6">
    <location>
        <begin position="232"/>
        <end position="251"/>
    </location>
</feature>
<feature type="transmembrane region" description="Helical" evidence="6">
    <location>
        <begin position="337"/>
        <end position="359"/>
    </location>
</feature>
<evidence type="ECO:0000256" key="5">
    <source>
        <dbReference type="ARBA" id="ARBA00023136"/>
    </source>
</evidence>
<feature type="transmembrane region" description="Helical" evidence="6">
    <location>
        <begin position="308"/>
        <end position="325"/>
    </location>
</feature>
<dbReference type="PANTHER" id="PTHR42718">
    <property type="entry name" value="MAJOR FACILITATOR SUPERFAMILY MULTIDRUG TRANSPORTER MFSC"/>
    <property type="match status" value="1"/>
</dbReference>
<feature type="transmembrane region" description="Helical" evidence="6">
    <location>
        <begin position="174"/>
        <end position="193"/>
    </location>
</feature>
<dbReference type="Proteomes" id="UP000051794">
    <property type="component" value="Unassembled WGS sequence"/>
</dbReference>
<reference evidence="8 9" key="1">
    <citation type="journal article" date="2015" name="Genome Announc.">
        <title>Expanding the biotechnology potential of lactobacilli through comparative genomics of 213 strains and associated genera.</title>
        <authorList>
            <person name="Sun Z."/>
            <person name="Harris H.M."/>
            <person name="McCann A."/>
            <person name="Guo C."/>
            <person name="Argimon S."/>
            <person name="Zhang W."/>
            <person name="Yang X."/>
            <person name="Jeffery I.B."/>
            <person name="Cooney J.C."/>
            <person name="Kagawa T.F."/>
            <person name="Liu W."/>
            <person name="Song Y."/>
            <person name="Salvetti E."/>
            <person name="Wrobel A."/>
            <person name="Rasinkangas P."/>
            <person name="Parkhill J."/>
            <person name="Rea M.C."/>
            <person name="O'Sullivan O."/>
            <person name="Ritari J."/>
            <person name="Douillard F.P."/>
            <person name="Paul Ross R."/>
            <person name="Yang R."/>
            <person name="Briner A.E."/>
            <person name="Felis G.E."/>
            <person name="de Vos W.M."/>
            <person name="Barrangou R."/>
            <person name="Klaenhammer T.R."/>
            <person name="Caufield P.W."/>
            <person name="Cui Y."/>
            <person name="Zhang H."/>
            <person name="O'Toole P.W."/>
        </authorList>
    </citation>
    <scope>NUCLEOTIDE SEQUENCE [LARGE SCALE GENOMIC DNA]</scope>
    <source>
        <strain evidence="8 9">DSM 12361</strain>
    </source>
</reference>
<organism evidence="8 9">
    <name type="scientific">Apilactobacillus kunkeei DSM 12361 = ATCC 700308</name>
    <dbReference type="NCBI Taxonomy" id="1423768"/>
    <lineage>
        <taxon>Bacteria</taxon>
        <taxon>Bacillati</taxon>
        <taxon>Bacillota</taxon>
        <taxon>Bacilli</taxon>
        <taxon>Lactobacillales</taxon>
        <taxon>Lactobacillaceae</taxon>
        <taxon>Apilactobacillus</taxon>
    </lineage>
</organism>
<evidence type="ECO:0000256" key="1">
    <source>
        <dbReference type="ARBA" id="ARBA00004651"/>
    </source>
</evidence>
<evidence type="ECO:0000256" key="6">
    <source>
        <dbReference type="SAM" id="Phobius"/>
    </source>
</evidence>
<keyword evidence="3 6" id="KW-0812">Transmembrane</keyword>
<comment type="subcellular location">
    <subcellularLocation>
        <location evidence="1">Cell membrane</location>
        <topology evidence="1">Multi-pass membrane protein</topology>
    </subcellularLocation>
</comment>
<keyword evidence="2" id="KW-0813">Transport</keyword>
<keyword evidence="4 6" id="KW-1133">Transmembrane helix</keyword>
<proteinExistence type="predicted"/>
<evidence type="ECO:0000259" key="7">
    <source>
        <dbReference type="PROSITE" id="PS50850"/>
    </source>
</evidence>
<feature type="transmembrane region" description="Helical" evidence="6">
    <location>
        <begin position="408"/>
        <end position="425"/>
    </location>
</feature>
<feature type="transmembrane region" description="Helical" evidence="6">
    <location>
        <begin position="205"/>
        <end position="226"/>
    </location>
</feature>
<dbReference type="GO" id="GO:0022857">
    <property type="term" value="F:transmembrane transporter activity"/>
    <property type="evidence" value="ECO:0007669"/>
    <property type="project" value="InterPro"/>
</dbReference>
<dbReference type="EMBL" id="AZCK01000016">
    <property type="protein sequence ID" value="KRK22509.1"/>
    <property type="molecule type" value="Genomic_DNA"/>
</dbReference>
<accession>A0A0R1FKP4</accession>
<dbReference type="GO" id="GO:0005886">
    <property type="term" value="C:plasma membrane"/>
    <property type="evidence" value="ECO:0007669"/>
    <property type="project" value="UniProtKB-SubCell"/>
</dbReference>
<dbReference type="PANTHER" id="PTHR42718:SF24">
    <property type="entry name" value="MAJOR FACILITATOR SUPERFAMILY (MFS) PROFILE DOMAIN-CONTAINING PROTEIN"/>
    <property type="match status" value="1"/>
</dbReference>
<feature type="domain" description="Major facilitator superfamily (MFS) profile" evidence="7">
    <location>
        <begin position="19"/>
        <end position="469"/>
    </location>
</feature>
<feature type="transmembrane region" description="Helical" evidence="6">
    <location>
        <begin position="85"/>
        <end position="103"/>
    </location>
</feature>
<feature type="transmembrane region" description="Helical" evidence="6">
    <location>
        <begin position="271"/>
        <end position="296"/>
    </location>
</feature>
<dbReference type="Gene3D" id="1.20.1250.20">
    <property type="entry name" value="MFS general substrate transporter like domains"/>
    <property type="match status" value="2"/>
</dbReference>
<feature type="transmembrane region" description="Helical" evidence="6">
    <location>
        <begin position="445"/>
        <end position="464"/>
    </location>
</feature>